<dbReference type="Proteomes" id="UP000235739">
    <property type="component" value="Unassembled WGS sequence"/>
</dbReference>
<comment type="caution">
    <text evidence="1">The sequence shown here is derived from an EMBL/GenBank/DDBJ whole genome shotgun (WGS) entry which is preliminary data.</text>
</comment>
<reference evidence="1 2" key="1">
    <citation type="journal article" date="2017" name="Elife">
        <title>Extensive horizontal gene transfer in cheese-associated bacteria.</title>
        <authorList>
            <person name="Bonham K.S."/>
            <person name="Wolfe B.E."/>
            <person name="Dutton R.J."/>
        </authorList>
    </citation>
    <scope>NUCLEOTIDE SEQUENCE [LARGE SCALE GENOMIC DNA]</scope>
    <source>
        <strain evidence="1 2">JB182</strain>
    </source>
</reference>
<gene>
    <name evidence="1" type="ORF">CIK84_05815</name>
</gene>
<dbReference type="EMBL" id="PNQX01000001">
    <property type="protein sequence ID" value="PMQ21092.1"/>
    <property type="molecule type" value="Genomic_DNA"/>
</dbReference>
<evidence type="ECO:0000313" key="1">
    <source>
        <dbReference type="EMBL" id="PMQ21092.1"/>
    </source>
</evidence>
<organism evidence="1 2">
    <name type="scientific">Glutamicibacter arilaitensis</name>
    <dbReference type="NCBI Taxonomy" id="256701"/>
    <lineage>
        <taxon>Bacteria</taxon>
        <taxon>Bacillati</taxon>
        <taxon>Actinomycetota</taxon>
        <taxon>Actinomycetes</taxon>
        <taxon>Micrococcales</taxon>
        <taxon>Micrococcaceae</taxon>
        <taxon>Glutamicibacter</taxon>
    </lineage>
</organism>
<dbReference type="RefSeq" id="WP_102597740.1">
    <property type="nucleotide sequence ID" value="NZ_JABUYH010000022.1"/>
</dbReference>
<evidence type="ECO:0000313" key="2">
    <source>
        <dbReference type="Proteomes" id="UP000235739"/>
    </source>
</evidence>
<proteinExistence type="predicted"/>
<sequence>MNKPLAVPLEKTTREAKAWQARIHKIAAFGSQQCQNKDTVHSAICTITGSPDELTVNLACTSKSEDSVSDLMQYANDTLLPQMEKDLGVRFEVRNLQFAVAGRENLLASPEHADPAGLPKSWLDHPFTAEQASGPRMAVEDQPSILSMA</sequence>
<accession>A0A2N7S4N4</accession>
<protein>
    <submittedName>
        <fullName evidence="1">Uncharacterized protein</fullName>
    </submittedName>
</protein>
<dbReference type="AlphaFoldDB" id="A0A2N7S4N4"/>
<name>A0A2N7S4N4_9MICC</name>